<evidence type="ECO:0000256" key="9">
    <source>
        <dbReference type="PROSITE-ProRule" id="PRU00035"/>
    </source>
</evidence>
<dbReference type="CDD" id="cd05497">
    <property type="entry name" value="Bromo_Brdt_I_like"/>
    <property type="match status" value="1"/>
</dbReference>
<accession>A0A8C3TN60</accession>
<dbReference type="InterPro" id="IPR043508">
    <property type="entry name" value="Bromo_Brdt_I"/>
</dbReference>
<dbReference type="SUPFAM" id="SSF47370">
    <property type="entry name" value="Bromodomain"/>
    <property type="match status" value="2"/>
</dbReference>
<dbReference type="FunFam" id="1.20.920.10:FF:000002">
    <property type="entry name" value="Bromodomain-containing protein 4"/>
    <property type="match status" value="1"/>
</dbReference>
<evidence type="ECO:0000256" key="1">
    <source>
        <dbReference type="ARBA" id="ARBA00022737"/>
    </source>
</evidence>
<dbReference type="GO" id="GO:0030154">
    <property type="term" value="P:cell differentiation"/>
    <property type="evidence" value="ECO:0007669"/>
    <property type="project" value="UniProtKB-KW"/>
</dbReference>
<reference evidence="12" key="1">
    <citation type="submission" date="2020-10" db="EMBL/GenBank/DDBJ databases">
        <title>Catharus ustulatus (Swainson's thrush) genome, bCatUst1, primary haplotype v2.</title>
        <authorList>
            <person name="Delmore K."/>
            <person name="Vafadar M."/>
            <person name="Formenti G."/>
            <person name="Chow W."/>
            <person name="Pelan S."/>
            <person name="Howe K."/>
            <person name="Rhie A."/>
            <person name="Mountcastle J."/>
            <person name="Haase B."/>
            <person name="Fedrigo O."/>
            <person name="Jarvis E.D."/>
        </authorList>
    </citation>
    <scope>NUCLEOTIDE SEQUENCE [LARGE SCALE GENOMIC DNA]</scope>
</reference>
<dbReference type="PROSITE" id="PS50014">
    <property type="entry name" value="BROMODOMAIN_2"/>
    <property type="match status" value="1"/>
</dbReference>
<dbReference type="Proteomes" id="UP000694563">
    <property type="component" value="Chromosome 9"/>
</dbReference>
<keyword evidence="13" id="KW-1185">Reference proteome</keyword>
<dbReference type="GO" id="GO:0000785">
    <property type="term" value="C:chromatin"/>
    <property type="evidence" value="ECO:0007669"/>
    <property type="project" value="TreeGrafter"/>
</dbReference>
<evidence type="ECO:0000256" key="10">
    <source>
        <dbReference type="SAM" id="MobiDB-lite"/>
    </source>
</evidence>
<dbReference type="InterPro" id="IPR036427">
    <property type="entry name" value="Bromodomain-like_sf"/>
</dbReference>
<evidence type="ECO:0000256" key="7">
    <source>
        <dbReference type="ARBA" id="ARBA00023254"/>
    </source>
</evidence>
<organism evidence="12 13">
    <name type="scientific">Catharus ustulatus</name>
    <name type="common">Russet-backed thrush</name>
    <name type="synonym">Hylocichla ustulatus</name>
    <dbReference type="NCBI Taxonomy" id="91951"/>
    <lineage>
        <taxon>Eukaryota</taxon>
        <taxon>Metazoa</taxon>
        <taxon>Chordata</taxon>
        <taxon>Craniata</taxon>
        <taxon>Vertebrata</taxon>
        <taxon>Euteleostomi</taxon>
        <taxon>Archelosauria</taxon>
        <taxon>Archosauria</taxon>
        <taxon>Dinosauria</taxon>
        <taxon>Saurischia</taxon>
        <taxon>Theropoda</taxon>
        <taxon>Coelurosauria</taxon>
        <taxon>Aves</taxon>
        <taxon>Neognathae</taxon>
        <taxon>Neoaves</taxon>
        <taxon>Telluraves</taxon>
        <taxon>Australaves</taxon>
        <taxon>Passeriformes</taxon>
        <taxon>Turdidae</taxon>
        <taxon>Catharus</taxon>
    </lineage>
</organism>
<keyword evidence="5 9" id="KW-0103">Bromodomain</keyword>
<dbReference type="InterPro" id="IPR018359">
    <property type="entry name" value="Bromodomain_CS"/>
</dbReference>
<dbReference type="Ensembl" id="ENSCUST00005001113.1">
    <property type="protein sequence ID" value="ENSCUSP00005001060.1"/>
    <property type="gene ID" value="ENSCUSG00005000730.1"/>
</dbReference>
<dbReference type="Pfam" id="PF00439">
    <property type="entry name" value="Bromodomain"/>
    <property type="match status" value="1"/>
</dbReference>
<dbReference type="PANTHER" id="PTHR22880">
    <property type="entry name" value="FALZ-RELATED BROMODOMAIN-CONTAINING PROTEINS"/>
    <property type="match status" value="1"/>
</dbReference>
<protein>
    <recommendedName>
        <fullName evidence="8">Bromodomain testis-specific protein</fullName>
    </recommendedName>
</protein>
<evidence type="ECO:0000256" key="8">
    <source>
        <dbReference type="ARBA" id="ARBA00040033"/>
    </source>
</evidence>
<dbReference type="InterPro" id="IPR001487">
    <property type="entry name" value="Bromodomain"/>
</dbReference>
<feature type="region of interest" description="Disordered" evidence="10">
    <location>
        <begin position="170"/>
        <end position="247"/>
    </location>
</feature>
<dbReference type="InterPro" id="IPR050935">
    <property type="entry name" value="Bromo_chromatin_reader"/>
</dbReference>
<dbReference type="GO" id="GO:0006338">
    <property type="term" value="P:chromatin remodeling"/>
    <property type="evidence" value="ECO:0007669"/>
    <property type="project" value="TreeGrafter"/>
</dbReference>
<keyword evidence="1" id="KW-0677">Repeat</keyword>
<keyword evidence="6" id="KW-0804">Transcription</keyword>
<feature type="compositionally biased region" description="Polar residues" evidence="10">
    <location>
        <begin position="184"/>
        <end position="218"/>
    </location>
</feature>
<reference evidence="12" key="3">
    <citation type="submission" date="2025-09" db="UniProtKB">
        <authorList>
            <consortium name="Ensembl"/>
        </authorList>
    </citation>
    <scope>IDENTIFICATION</scope>
</reference>
<evidence type="ECO:0000259" key="11">
    <source>
        <dbReference type="PROSITE" id="PS50014"/>
    </source>
</evidence>
<evidence type="ECO:0000256" key="2">
    <source>
        <dbReference type="ARBA" id="ARBA00022782"/>
    </source>
</evidence>
<dbReference type="SMART" id="SM00297">
    <property type="entry name" value="BROMO"/>
    <property type="match status" value="1"/>
</dbReference>
<dbReference type="PANTHER" id="PTHR22880:SF175">
    <property type="entry name" value="BROMODOMAIN TESTIS-SPECIFIC PROTEIN"/>
    <property type="match status" value="1"/>
</dbReference>
<keyword evidence="3" id="KW-0744">Spermatogenesis</keyword>
<dbReference type="GO" id="GO:0007283">
    <property type="term" value="P:spermatogenesis"/>
    <property type="evidence" value="ECO:0007669"/>
    <property type="project" value="UniProtKB-KW"/>
</dbReference>
<evidence type="ECO:0000313" key="13">
    <source>
        <dbReference type="Proteomes" id="UP000694563"/>
    </source>
</evidence>
<dbReference type="Gene3D" id="1.20.920.10">
    <property type="entry name" value="Bromodomain-like"/>
    <property type="match status" value="2"/>
</dbReference>
<evidence type="ECO:0000256" key="5">
    <source>
        <dbReference type="ARBA" id="ARBA00023117"/>
    </source>
</evidence>
<proteinExistence type="predicted"/>
<evidence type="ECO:0000313" key="12">
    <source>
        <dbReference type="Ensembl" id="ENSCUSP00005001060.1"/>
    </source>
</evidence>
<reference evidence="12" key="2">
    <citation type="submission" date="2025-08" db="UniProtKB">
        <authorList>
            <consortium name="Ensembl"/>
        </authorList>
    </citation>
    <scope>IDENTIFICATION</scope>
</reference>
<name>A0A8C3TN60_CATUS</name>
<keyword evidence="7" id="KW-0469">Meiosis</keyword>
<keyword evidence="2" id="KW-0221">Differentiation</keyword>
<feature type="domain" description="Bromo" evidence="11">
    <location>
        <begin position="72"/>
        <end position="144"/>
    </location>
</feature>
<dbReference type="GO" id="GO:0005634">
    <property type="term" value="C:nucleus"/>
    <property type="evidence" value="ECO:0007669"/>
    <property type="project" value="TreeGrafter"/>
</dbReference>
<dbReference type="PROSITE" id="PS00633">
    <property type="entry name" value="BROMODOMAIN_1"/>
    <property type="match status" value="1"/>
</dbReference>
<evidence type="ECO:0000256" key="4">
    <source>
        <dbReference type="ARBA" id="ARBA00023015"/>
    </source>
</evidence>
<dbReference type="GO" id="GO:0006355">
    <property type="term" value="P:regulation of DNA-templated transcription"/>
    <property type="evidence" value="ECO:0007669"/>
    <property type="project" value="TreeGrafter"/>
</dbReference>
<dbReference type="GO" id="GO:0051321">
    <property type="term" value="P:meiotic cell cycle"/>
    <property type="evidence" value="ECO:0007669"/>
    <property type="project" value="UniProtKB-KW"/>
</dbReference>
<sequence>GLGWIVSYLKLPQNFPSNAGLLIEEADPMSVQGQHRSVIINPPPPEYINNKSSGCQTNQLQYLQRVVMRAMWRHNFSWPFHQPVDAAALNLPDYYTIVKKPMDLGTIKKRLEHNYYTKAAECIEDFKTMFWNCYMYNKPGDDIVFMAEELEKVFMQKIANMPPEERLVCLNKGKRKEKKTKETWQPNPGTSNAQSTNEKQTESSEQPPVMAQEQQQVTLAPLSAAQPTAKKGVKRKADTTTPTTSIVTTSGESSAIFNERKAVKACRSENECMVTNKVLKRSFSDSQQPPGIFQKSQMSEQLKHCNAILKEMFSKKHAAYAWPFIKPVDVASFSTGVNQAIAKYPTDLGTIKVSNLPQVSGEIWLFVSLQYFNCVS</sequence>
<keyword evidence="4" id="KW-0805">Transcription regulation</keyword>
<evidence type="ECO:0000256" key="3">
    <source>
        <dbReference type="ARBA" id="ARBA00022871"/>
    </source>
</evidence>
<dbReference type="AlphaFoldDB" id="A0A8C3TN60"/>
<evidence type="ECO:0000256" key="6">
    <source>
        <dbReference type="ARBA" id="ARBA00023163"/>
    </source>
</evidence>
<dbReference type="PRINTS" id="PR00503">
    <property type="entry name" value="BROMODOMAIN"/>
</dbReference>